<dbReference type="Proteomes" id="UP000516160">
    <property type="component" value="Chromosome"/>
</dbReference>
<keyword evidence="2" id="KW-1185">Reference proteome</keyword>
<dbReference type="RefSeq" id="WP_213167016.1">
    <property type="nucleotide sequence ID" value="NZ_CP058559.1"/>
</dbReference>
<organism evidence="1 2">
    <name type="scientific">Alkalicella caledoniensis</name>
    <dbReference type="NCBI Taxonomy" id="2731377"/>
    <lineage>
        <taxon>Bacteria</taxon>
        <taxon>Bacillati</taxon>
        <taxon>Bacillota</taxon>
        <taxon>Clostridia</taxon>
        <taxon>Eubacteriales</taxon>
        <taxon>Proteinivoracaceae</taxon>
        <taxon>Alkalicella</taxon>
    </lineage>
</organism>
<accession>A0A7G9W3T0</accession>
<reference evidence="1 2" key="1">
    <citation type="submission" date="2020-07" db="EMBL/GenBank/DDBJ databases">
        <title>Alkalicella. sp. LB2 genome.</title>
        <authorList>
            <person name="Postec A."/>
            <person name="Quemeneur M."/>
        </authorList>
    </citation>
    <scope>NUCLEOTIDE SEQUENCE [LARGE SCALE GENOMIC DNA]</scope>
    <source>
        <strain evidence="1 2">LB2</strain>
    </source>
</reference>
<dbReference type="KEGG" id="acae:HYG86_00395"/>
<name>A0A7G9W3T0_ALKCA</name>
<evidence type="ECO:0000313" key="2">
    <source>
        <dbReference type="Proteomes" id="UP000516160"/>
    </source>
</evidence>
<evidence type="ECO:0000313" key="1">
    <source>
        <dbReference type="EMBL" id="QNO13342.1"/>
    </source>
</evidence>
<sequence length="103" mass="11931">MRALFGRKVCDLKELRELTHQAIKDGQNGQPYTITREVILKDEEFRNFAEDFFKDQDWITAEDGGVNQEGEVRCIRVVNIDTGEKVLVNTEGYSYPRYTGLEI</sequence>
<protein>
    <submittedName>
        <fullName evidence="1">Uncharacterized protein</fullName>
    </submittedName>
</protein>
<dbReference type="AlphaFoldDB" id="A0A7G9W3T0"/>
<dbReference type="EMBL" id="CP058559">
    <property type="protein sequence ID" value="QNO13342.1"/>
    <property type="molecule type" value="Genomic_DNA"/>
</dbReference>
<proteinExistence type="predicted"/>
<gene>
    <name evidence="1" type="ORF">HYG86_00395</name>
</gene>